<feature type="domain" description="HTH lysR-type" evidence="5">
    <location>
        <begin position="1"/>
        <end position="58"/>
    </location>
</feature>
<evidence type="ECO:0000256" key="3">
    <source>
        <dbReference type="ARBA" id="ARBA00023125"/>
    </source>
</evidence>
<dbReference type="PANTHER" id="PTHR30419">
    <property type="entry name" value="HTH-TYPE TRANSCRIPTIONAL REGULATOR YBHD"/>
    <property type="match status" value="1"/>
</dbReference>
<evidence type="ECO:0000313" key="6">
    <source>
        <dbReference type="EMBL" id="AQS54641.1"/>
    </source>
</evidence>
<dbReference type="PRINTS" id="PR00039">
    <property type="entry name" value="HTHLYSR"/>
</dbReference>
<gene>
    <name evidence="6" type="ORF">B0W44_01430</name>
</gene>
<comment type="similarity">
    <text evidence="1">Belongs to the LysR transcriptional regulatory family.</text>
</comment>
<keyword evidence="7" id="KW-1185">Reference proteome</keyword>
<dbReference type="InterPro" id="IPR036390">
    <property type="entry name" value="WH_DNA-bd_sf"/>
</dbReference>
<reference evidence="6 7" key="1">
    <citation type="journal article" date="2015" name="Int. J. Syst. Evol. Microbiol.">
        <title>Novibacillus thermophilus gen. nov., sp. nov., a Gram-staining-negative and moderately thermophilic member of the family Thermoactinomycetaceae.</title>
        <authorList>
            <person name="Yang G."/>
            <person name="Chen J."/>
            <person name="Zhou S."/>
        </authorList>
    </citation>
    <scope>NUCLEOTIDE SEQUENCE [LARGE SCALE GENOMIC DNA]</scope>
    <source>
        <strain evidence="6 7">SG-1</strain>
    </source>
</reference>
<proteinExistence type="inferred from homology"/>
<dbReference type="RefSeq" id="WP_077718462.1">
    <property type="nucleotide sequence ID" value="NZ_CP019699.1"/>
</dbReference>
<dbReference type="KEGG" id="ntr:B0W44_01430"/>
<dbReference type="PROSITE" id="PS50931">
    <property type="entry name" value="HTH_LYSR"/>
    <property type="match status" value="1"/>
</dbReference>
<protein>
    <submittedName>
        <fullName evidence="6">LysR family transcriptional regulator</fullName>
    </submittedName>
</protein>
<dbReference type="STRING" id="1471761.B0W44_01430"/>
<keyword evidence="3" id="KW-0238">DNA-binding</keyword>
<evidence type="ECO:0000256" key="2">
    <source>
        <dbReference type="ARBA" id="ARBA00023015"/>
    </source>
</evidence>
<keyword evidence="2" id="KW-0805">Transcription regulation</keyword>
<evidence type="ECO:0000256" key="4">
    <source>
        <dbReference type="ARBA" id="ARBA00023163"/>
    </source>
</evidence>
<evidence type="ECO:0000256" key="1">
    <source>
        <dbReference type="ARBA" id="ARBA00009437"/>
    </source>
</evidence>
<dbReference type="Gene3D" id="1.10.10.10">
    <property type="entry name" value="Winged helix-like DNA-binding domain superfamily/Winged helix DNA-binding domain"/>
    <property type="match status" value="1"/>
</dbReference>
<dbReference type="Gene3D" id="3.40.190.290">
    <property type="match status" value="1"/>
</dbReference>
<sequence>MEIRQIKYFIEVAKTEHMTEAALNLHVAQSAVSQQIANLEKELNVKLFERSGRNVKLTPVGRIFLEHIEIAMLEMEHAVEKVNEFLNPETGVIRLGFPNSIAANTLPRVISSFRQEYPKVNLHVEQGSIQYLFRSIVEGKLNLAFVTPVPKDEKKVSGRIFFSEKLIALVPDDHPLSEQNAIRLNQLRNEPFILLRIGLEDNIILEACQRDGFQPTVAFEGENIDTIKNLVAAGLGVSLLPESTVYDNLPQGTKKISVLEPMISRTVGMITTKKRDLSPSEKLFYDYICHFYDTVSRFGQFE</sequence>
<evidence type="ECO:0000259" key="5">
    <source>
        <dbReference type="PROSITE" id="PS50931"/>
    </source>
</evidence>
<dbReference type="FunFam" id="1.10.10.10:FF:000001">
    <property type="entry name" value="LysR family transcriptional regulator"/>
    <property type="match status" value="1"/>
</dbReference>
<dbReference type="AlphaFoldDB" id="A0A1U9K3M4"/>
<dbReference type="InterPro" id="IPR036388">
    <property type="entry name" value="WH-like_DNA-bd_sf"/>
</dbReference>
<dbReference type="OrthoDB" id="9803735at2"/>
<dbReference type="GO" id="GO:0005829">
    <property type="term" value="C:cytosol"/>
    <property type="evidence" value="ECO:0007669"/>
    <property type="project" value="TreeGrafter"/>
</dbReference>
<dbReference type="InterPro" id="IPR005119">
    <property type="entry name" value="LysR_subst-bd"/>
</dbReference>
<name>A0A1U9K3M4_9BACL</name>
<dbReference type="Proteomes" id="UP000188603">
    <property type="component" value="Chromosome"/>
</dbReference>
<organism evidence="6 7">
    <name type="scientific">Novibacillus thermophilus</name>
    <dbReference type="NCBI Taxonomy" id="1471761"/>
    <lineage>
        <taxon>Bacteria</taxon>
        <taxon>Bacillati</taxon>
        <taxon>Bacillota</taxon>
        <taxon>Bacilli</taxon>
        <taxon>Bacillales</taxon>
        <taxon>Thermoactinomycetaceae</taxon>
        <taxon>Novibacillus</taxon>
    </lineage>
</organism>
<keyword evidence="4" id="KW-0804">Transcription</keyword>
<dbReference type="GO" id="GO:0003700">
    <property type="term" value="F:DNA-binding transcription factor activity"/>
    <property type="evidence" value="ECO:0007669"/>
    <property type="project" value="InterPro"/>
</dbReference>
<dbReference type="InterPro" id="IPR050950">
    <property type="entry name" value="HTH-type_LysR_regulators"/>
</dbReference>
<dbReference type="SUPFAM" id="SSF53850">
    <property type="entry name" value="Periplasmic binding protein-like II"/>
    <property type="match status" value="1"/>
</dbReference>
<dbReference type="InterPro" id="IPR000847">
    <property type="entry name" value="LysR_HTH_N"/>
</dbReference>
<dbReference type="PANTHER" id="PTHR30419:SF28">
    <property type="entry name" value="HTH-TYPE TRANSCRIPTIONAL REGULATOR BSDA"/>
    <property type="match status" value="1"/>
</dbReference>
<dbReference type="EMBL" id="CP019699">
    <property type="protein sequence ID" value="AQS54641.1"/>
    <property type="molecule type" value="Genomic_DNA"/>
</dbReference>
<evidence type="ECO:0000313" key="7">
    <source>
        <dbReference type="Proteomes" id="UP000188603"/>
    </source>
</evidence>
<dbReference type="GO" id="GO:0003677">
    <property type="term" value="F:DNA binding"/>
    <property type="evidence" value="ECO:0007669"/>
    <property type="project" value="UniProtKB-KW"/>
</dbReference>
<accession>A0A1U9K3M4</accession>
<dbReference type="Pfam" id="PF03466">
    <property type="entry name" value="LysR_substrate"/>
    <property type="match status" value="1"/>
</dbReference>
<dbReference type="Pfam" id="PF00126">
    <property type="entry name" value="HTH_1"/>
    <property type="match status" value="1"/>
</dbReference>
<dbReference type="SUPFAM" id="SSF46785">
    <property type="entry name" value="Winged helix' DNA-binding domain"/>
    <property type="match status" value="1"/>
</dbReference>